<name>A0ABS0KKD2_PSENT</name>
<reference evidence="1 2" key="1">
    <citation type="submission" date="2020-11" db="EMBL/GenBank/DDBJ databases">
        <title>Enhanced detection system for hospital associated transmission using whole genome sequencing surveillance.</title>
        <authorList>
            <person name="Harrison L.H."/>
            <person name="Van Tyne D."/>
            <person name="Marsh J.W."/>
            <person name="Griffith M.P."/>
            <person name="Snyder D.J."/>
            <person name="Cooper V.S."/>
            <person name="Mustapha M."/>
        </authorList>
    </citation>
    <scope>NUCLEOTIDE SEQUENCE [LARGE SCALE GENOMIC DNA]</scope>
    <source>
        <strain evidence="1 2">PSA00705</strain>
    </source>
</reference>
<gene>
    <name evidence="1" type="ORF">I5I61_13095</name>
</gene>
<sequence length="162" mass="18298">MQENPEGTYVESSLAGKIDGFLFALTRFGRDPSRYSASAELHQLQGDDIATEYVAHLEKLEIEERVTISIHDFSPENSGYSFLEETLSTFLQQAMARPDGAEPDLDAARLATWYVVEYITWMSDSLEQIYSARLSINGRMSDCIFIACNQQFLVIRMHTGKA</sequence>
<keyword evidence="2" id="KW-1185">Reference proteome</keyword>
<organism evidence="1 2">
    <name type="scientific">Pseudomonas nitroreducens</name>
    <dbReference type="NCBI Taxonomy" id="46680"/>
    <lineage>
        <taxon>Bacteria</taxon>
        <taxon>Pseudomonadati</taxon>
        <taxon>Pseudomonadota</taxon>
        <taxon>Gammaproteobacteria</taxon>
        <taxon>Pseudomonadales</taxon>
        <taxon>Pseudomonadaceae</taxon>
        <taxon>Pseudomonas</taxon>
    </lineage>
</organism>
<dbReference type="RefSeq" id="WP_196912744.1">
    <property type="nucleotide sequence ID" value="NZ_JADTFC010000028.1"/>
</dbReference>
<dbReference type="EMBL" id="JADTFC010000028">
    <property type="protein sequence ID" value="MBG6288384.1"/>
    <property type="molecule type" value="Genomic_DNA"/>
</dbReference>
<evidence type="ECO:0000313" key="1">
    <source>
        <dbReference type="EMBL" id="MBG6288384.1"/>
    </source>
</evidence>
<proteinExistence type="predicted"/>
<comment type="caution">
    <text evidence="1">The sequence shown here is derived from an EMBL/GenBank/DDBJ whole genome shotgun (WGS) entry which is preliminary data.</text>
</comment>
<dbReference type="Proteomes" id="UP000608450">
    <property type="component" value="Unassembled WGS sequence"/>
</dbReference>
<accession>A0ABS0KKD2</accession>
<protein>
    <submittedName>
        <fullName evidence="1">Uncharacterized protein</fullName>
    </submittedName>
</protein>
<evidence type="ECO:0000313" key="2">
    <source>
        <dbReference type="Proteomes" id="UP000608450"/>
    </source>
</evidence>